<dbReference type="AlphaFoldDB" id="A0A3S3VL45"/>
<keyword evidence="4 10" id="KW-0067">ATP-binding</keyword>
<protein>
    <submittedName>
        <fullName evidence="10">ABC transporter ATP-binding protein</fullName>
    </submittedName>
</protein>
<comment type="subcellular location">
    <subcellularLocation>
        <location evidence="1">Cell membrane</location>
        <topology evidence="1">Multi-pass membrane protein</topology>
    </subcellularLocation>
</comment>
<dbReference type="SUPFAM" id="SSF90123">
    <property type="entry name" value="ABC transporter transmembrane region"/>
    <property type="match status" value="1"/>
</dbReference>
<dbReference type="Gene3D" id="3.40.50.300">
    <property type="entry name" value="P-loop containing nucleotide triphosphate hydrolases"/>
    <property type="match status" value="1"/>
</dbReference>
<sequence>MKQILKSIFLILTPQEKDKLFKLIVFDVLIALLDIAFLASLLIIINFYTQVSGASRLAFLPQWLADNKSLKLIGLFLLLFTCKNTVGFFGQRSQHHFFYRVASRLSARNIGNYLRGGYQQFVHTNSSVQTRRISNQPIEFSHYILTNFQQLVSQTLLITFTVVAILFYHPSLFLIMLLLLLPPVVLLGRYTRKRQEALRHQTKTTSAKTIQHLNESLSGYVESNIYDKDDFFSDRYLNYQQQLNNTIAAQQTWQSLPGRLMEVFAVLGFLILVAISKYISNAPGIGMLTIGIFMAAAYKVIPGIVKIMNSTGQMKTYAFILEDLVAGNEVKHAGPDEKAKAIRQVKFEGVRFGYQSRPVLDDLSFEIAPGDMMGISANSGKGKTTIINLLLGFLEYDKGSISINDRIADTESLKVYRKNISLVKQQPFFIHDSILKNITLSDGAAEEERIAYALEFCGLDELLAKYPEGINHIITENGKNISGGQRQRIMLARALYHDFDLLILDEPFSEMDGNSEREILAKLSQLAKRGKIIILITHNKASLTFCNKVISLEGAYA</sequence>
<organism evidence="10 11">
    <name type="scientific">Mucilaginibacter gilvus</name>
    <dbReference type="NCBI Taxonomy" id="2305909"/>
    <lineage>
        <taxon>Bacteria</taxon>
        <taxon>Pseudomonadati</taxon>
        <taxon>Bacteroidota</taxon>
        <taxon>Sphingobacteriia</taxon>
        <taxon>Sphingobacteriales</taxon>
        <taxon>Sphingobacteriaceae</taxon>
        <taxon>Mucilaginibacter</taxon>
    </lineage>
</organism>
<comment type="caution">
    <text evidence="10">The sequence shown here is derived from an EMBL/GenBank/DDBJ whole genome shotgun (WGS) entry which is preliminary data.</text>
</comment>
<dbReference type="OrthoDB" id="1522160at2"/>
<evidence type="ECO:0000313" key="11">
    <source>
        <dbReference type="Proteomes" id="UP000286701"/>
    </source>
</evidence>
<dbReference type="Pfam" id="PF00005">
    <property type="entry name" value="ABC_tran"/>
    <property type="match status" value="1"/>
</dbReference>
<evidence type="ECO:0000256" key="2">
    <source>
        <dbReference type="ARBA" id="ARBA00022692"/>
    </source>
</evidence>
<evidence type="ECO:0000256" key="3">
    <source>
        <dbReference type="ARBA" id="ARBA00022741"/>
    </source>
</evidence>
<dbReference type="PANTHER" id="PTHR24221:SF654">
    <property type="entry name" value="ATP-BINDING CASSETTE SUB-FAMILY B MEMBER 6"/>
    <property type="match status" value="1"/>
</dbReference>
<dbReference type="PROSITE" id="PS00211">
    <property type="entry name" value="ABC_TRANSPORTER_1"/>
    <property type="match status" value="1"/>
</dbReference>
<dbReference type="GO" id="GO:0005886">
    <property type="term" value="C:plasma membrane"/>
    <property type="evidence" value="ECO:0007669"/>
    <property type="project" value="UniProtKB-SubCell"/>
</dbReference>
<dbReference type="Gene3D" id="1.20.1560.10">
    <property type="entry name" value="ABC transporter type 1, transmembrane domain"/>
    <property type="match status" value="1"/>
</dbReference>
<dbReference type="InterPro" id="IPR039421">
    <property type="entry name" value="Type_1_exporter"/>
</dbReference>
<keyword evidence="11" id="KW-1185">Reference proteome</keyword>
<evidence type="ECO:0000256" key="1">
    <source>
        <dbReference type="ARBA" id="ARBA00004651"/>
    </source>
</evidence>
<dbReference type="EMBL" id="SBIW01000002">
    <property type="protein sequence ID" value="RWY55703.1"/>
    <property type="molecule type" value="Genomic_DNA"/>
</dbReference>
<keyword evidence="2 7" id="KW-0812">Transmembrane</keyword>
<dbReference type="InterPro" id="IPR017871">
    <property type="entry name" value="ABC_transporter-like_CS"/>
</dbReference>
<keyword evidence="6 7" id="KW-0472">Membrane</keyword>
<dbReference type="Proteomes" id="UP000286701">
    <property type="component" value="Unassembled WGS sequence"/>
</dbReference>
<dbReference type="GO" id="GO:0005524">
    <property type="term" value="F:ATP binding"/>
    <property type="evidence" value="ECO:0007669"/>
    <property type="project" value="UniProtKB-KW"/>
</dbReference>
<reference evidence="10 11" key="1">
    <citation type="submission" date="2019-01" db="EMBL/GenBank/DDBJ databases">
        <title>Mucilaginibacter antarcticum sp. nov., isolated from antarctic soil.</title>
        <authorList>
            <person name="Yan Y.-Q."/>
            <person name="Du Z.-J."/>
        </authorList>
    </citation>
    <scope>NUCLEOTIDE SEQUENCE [LARGE SCALE GENOMIC DNA]</scope>
    <source>
        <strain evidence="10 11">F01003</strain>
    </source>
</reference>
<dbReference type="SUPFAM" id="SSF52540">
    <property type="entry name" value="P-loop containing nucleoside triphosphate hydrolases"/>
    <property type="match status" value="1"/>
</dbReference>
<keyword evidence="5 7" id="KW-1133">Transmembrane helix</keyword>
<feature type="transmembrane region" description="Helical" evidence="7">
    <location>
        <begin position="69"/>
        <end position="90"/>
    </location>
</feature>
<feature type="transmembrane region" description="Helical" evidence="7">
    <location>
        <begin position="20"/>
        <end position="49"/>
    </location>
</feature>
<name>A0A3S3VL45_9SPHI</name>
<evidence type="ECO:0000313" key="10">
    <source>
        <dbReference type="EMBL" id="RWY55703.1"/>
    </source>
</evidence>
<dbReference type="SMART" id="SM00382">
    <property type="entry name" value="AAA"/>
    <property type="match status" value="1"/>
</dbReference>
<dbReference type="GO" id="GO:0140359">
    <property type="term" value="F:ABC-type transporter activity"/>
    <property type="evidence" value="ECO:0007669"/>
    <property type="project" value="InterPro"/>
</dbReference>
<dbReference type="InterPro" id="IPR027417">
    <property type="entry name" value="P-loop_NTPase"/>
</dbReference>
<dbReference type="PROSITE" id="PS50893">
    <property type="entry name" value="ABC_TRANSPORTER_2"/>
    <property type="match status" value="1"/>
</dbReference>
<dbReference type="PANTHER" id="PTHR24221">
    <property type="entry name" value="ATP-BINDING CASSETTE SUB-FAMILY B"/>
    <property type="match status" value="1"/>
</dbReference>
<feature type="transmembrane region" description="Helical" evidence="7">
    <location>
        <begin position="260"/>
        <end position="279"/>
    </location>
</feature>
<dbReference type="GO" id="GO:0016887">
    <property type="term" value="F:ATP hydrolysis activity"/>
    <property type="evidence" value="ECO:0007669"/>
    <property type="project" value="InterPro"/>
</dbReference>
<evidence type="ECO:0000259" key="9">
    <source>
        <dbReference type="PROSITE" id="PS50929"/>
    </source>
</evidence>
<feature type="transmembrane region" description="Helical" evidence="7">
    <location>
        <begin position="151"/>
        <end position="168"/>
    </location>
</feature>
<feature type="domain" description="ABC transporter" evidence="8">
    <location>
        <begin position="345"/>
        <end position="557"/>
    </location>
</feature>
<keyword evidence="3" id="KW-0547">Nucleotide-binding</keyword>
<dbReference type="Pfam" id="PF00664">
    <property type="entry name" value="ABC_membrane"/>
    <property type="match status" value="1"/>
</dbReference>
<evidence type="ECO:0000256" key="7">
    <source>
        <dbReference type="SAM" id="Phobius"/>
    </source>
</evidence>
<feature type="transmembrane region" description="Helical" evidence="7">
    <location>
        <begin position="285"/>
        <end position="305"/>
    </location>
</feature>
<evidence type="ECO:0000256" key="4">
    <source>
        <dbReference type="ARBA" id="ARBA00022840"/>
    </source>
</evidence>
<proteinExistence type="predicted"/>
<accession>A0A3S3VL45</accession>
<dbReference type="GO" id="GO:0034040">
    <property type="term" value="F:ATPase-coupled lipid transmembrane transporter activity"/>
    <property type="evidence" value="ECO:0007669"/>
    <property type="project" value="TreeGrafter"/>
</dbReference>
<feature type="domain" description="ABC transmembrane type-1" evidence="9">
    <location>
        <begin position="28"/>
        <end position="316"/>
    </location>
</feature>
<dbReference type="InterPro" id="IPR036640">
    <property type="entry name" value="ABC1_TM_sf"/>
</dbReference>
<evidence type="ECO:0000256" key="5">
    <source>
        <dbReference type="ARBA" id="ARBA00022989"/>
    </source>
</evidence>
<evidence type="ECO:0000259" key="8">
    <source>
        <dbReference type="PROSITE" id="PS50893"/>
    </source>
</evidence>
<dbReference type="PROSITE" id="PS50929">
    <property type="entry name" value="ABC_TM1F"/>
    <property type="match status" value="1"/>
</dbReference>
<gene>
    <name evidence="10" type="ORF">EPL05_04830</name>
</gene>
<dbReference type="RefSeq" id="WP_128532638.1">
    <property type="nucleotide sequence ID" value="NZ_SBIW01000002.1"/>
</dbReference>
<dbReference type="InterPro" id="IPR011527">
    <property type="entry name" value="ABC1_TM_dom"/>
</dbReference>
<dbReference type="InterPro" id="IPR003593">
    <property type="entry name" value="AAA+_ATPase"/>
</dbReference>
<dbReference type="InterPro" id="IPR003439">
    <property type="entry name" value="ABC_transporter-like_ATP-bd"/>
</dbReference>
<feature type="transmembrane region" description="Helical" evidence="7">
    <location>
        <begin position="174"/>
        <end position="191"/>
    </location>
</feature>
<evidence type="ECO:0000256" key="6">
    <source>
        <dbReference type="ARBA" id="ARBA00023136"/>
    </source>
</evidence>